<proteinExistence type="predicted"/>
<name>W2NXM6_PHYNI</name>
<protein>
    <submittedName>
        <fullName evidence="2">Uncharacterized protein</fullName>
    </submittedName>
</protein>
<dbReference type="AlphaFoldDB" id="W2NXM6"/>
<reference evidence="2" key="1">
    <citation type="submission" date="2013-11" db="EMBL/GenBank/DDBJ databases">
        <title>The Genome Sequence of Phytophthora parasitica IAC_01/95.</title>
        <authorList>
            <consortium name="The Broad Institute Genomics Platform"/>
            <person name="Russ C."/>
            <person name="Tyler B."/>
            <person name="Panabieres F."/>
            <person name="Shan W."/>
            <person name="Tripathy S."/>
            <person name="Grunwald N."/>
            <person name="Machado M."/>
            <person name="Johnson C.S."/>
            <person name="Arredondo F."/>
            <person name="Hong C."/>
            <person name="Coffey M."/>
            <person name="Young S.K."/>
            <person name="Zeng Q."/>
            <person name="Gargeya S."/>
            <person name="Fitzgerald M."/>
            <person name="Abouelleil A."/>
            <person name="Alvarado L."/>
            <person name="Chapman S.B."/>
            <person name="Gainer-Dewar J."/>
            <person name="Goldberg J."/>
            <person name="Griggs A."/>
            <person name="Gujja S."/>
            <person name="Hansen M."/>
            <person name="Howarth C."/>
            <person name="Imamovic A."/>
            <person name="Ireland A."/>
            <person name="Larimer J."/>
            <person name="McCowan C."/>
            <person name="Murphy C."/>
            <person name="Pearson M."/>
            <person name="Poon T.W."/>
            <person name="Priest M."/>
            <person name="Roberts A."/>
            <person name="Saif S."/>
            <person name="Shea T."/>
            <person name="Sykes S."/>
            <person name="Wortman J."/>
            <person name="Nusbaum C."/>
            <person name="Birren B."/>
        </authorList>
    </citation>
    <scope>NUCLEOTIDE SEQUENCE [LARGE SCALE GENOMIC DNA]</scope>
    <source>
        <strain evidence="2">IAC_01/95</strain>
    </source>
</reference>
<feature type="region of interest" description="Disordered" evidence="1">
    <location>
        <begin position="1"/>
        <end position="56"/>
    </location>
</feature>
<dbReference type="Proteomes" id="UP000054532">
    <property type="component" value="Unassembled WGS sequence"/>
</dbReference>
<evidence type="ECO:0000313" key="2">
    <source>
        <dbReference type="EMBL" id="ETM52419.1"/>
    </source>
</evidence>
<organism evidence="2">
    <name type="scientific">Phytophthora nicotianae</name>
    <name type="common">Potato buckeye rot agent</name>
    <name type="synonym">Phytophthora parasitica</name>
    <dbReference type="NCBI Taxonomy" id="4792"/>
    <lineage>
        <taxon>Eukaryota</taxon>
        <taxon>Sar</taxon>
        <taxon>Stramenopiles</taxon>
        <taxon>Oomycota</taxon>
        <taxon>Peronosporomycetes</taxon>
        <taxon>Peronosporales</taxon>
        <taxon>Peronosporaceae</taxon>
        <taxon>Phytophthora</taxon>
    </lineage>
</organism>
<evidence type="ECO:0000256" key="1">
    <source>
        <dbReference type="SAM" id="MobiDB-lite"/>
    </source>
</evidence>
<feature type="compositionally biased region" description="Polar residues" evidence="1">
    <location>
        <begin position="9"/>
        <end position="18"/>
    </location>
</feature>
<accession>W2NXM6</accession>
<gene>
    <name evidence="2" type="ORF">L914_03959</name>
</gene>
<dbReference type="EMBL" id="KI691623">
    <property type="protein sequence ID" value="ETM52419.1"/>
    <property type="molecule type" value="Genomic_DNA"/>
</dbReference>
<sequence>MSKYKSHQIKNPNPSVGKSKQPAFSPRGTNGTHGYHAGGTREIATRSPSLAMSPPS</sequence>